<reference evidence="11 12" key="1">
    <citation type="submission" date="2016-07" db="EMBL/GenBank/DDBJ databases">
        <title>Pervasive Adenine N6-methylation of Active Genes in Fungi.</title>
        <authorList>
            <consortium name="DOE Joint Genome Institute"/>
            <person name="Mondo S.J."/>
            <person name="Dannebaum R.O."/>
            <person name="Kuo R.C."/>
            <person name="Labutti K."/>
            <person name="Haridas S."/>
            <person name="Kuo A."/>
            <person name="Salamov A."/>
            <person name="Ahrendt S.R."/>
            <person name="Lipzen A."/>
            <person name="Sullivan W."/>
            <person name="Andreopoulos W.B."/>
            <person name="Clum A."/>
            <person name="Lindquist E."/>
            <person name="Daum C."/>
            <person name="Ramamoorthy G.K."/>
            <person name="Gryganskyi A."/>
            <person name="Culley D."/>
            <person name="Magnuson J.K."/>
            <person name="James T.Y."/>
            <person name="O'Malley M.A."/>
            <person name="Stajich J.E."/>
            <person name="Spatafora J.W."/>
            <person name="Visel A."/>
            <person name="Grigoriev I.V."/>
        </authorList>
    </citation>
    <scope>NUCLEOTIDE SEQUENCE [LARGE SCALE GENOMIC DNA]</scope>
    <source>
        <strain evidence="11 12">CBS 931.73</strain>
    </source>
</reference>
<dbReference type="Gene3D" id="1.10.8.60">
    <property type="match status" value="1"/>
</dbReference>
<evidence type="ECO:0000256" key="2">
    <source>
        <dbReference type="ARBA" id="ARBA00022705"/>
    </source>
</evidence>
<dbReference type="InterPro" id="IPR003959">
    <property type="entry name" value="ATPase_AAA_core"/>
</dbReference>
<feature type="domain" description="AAA+ ATPase" evidence="10">
    <location>
        <begin position="552"/>
        <end position="700"/>
    </location>
</feature>
<dbReference type="STRING" id="1314790.A0A1Y1XUE8"/>
<evidence type="ECO:0000313" key="12">
    <source>
        <dbReference type="Proteomes" id="UP000193498"/>
    </source>
</evidence>
<organism evidence="11 12">
    <name type="scientific">Basidiobolus meristosporus CBS 931.73</name>
    <dbReference type="NCBI Taxonomy" id="1314790"/>
    <lineage>
        <taxon>Eukaryota</taxon>
        <taxon>Fungi</taxon>
        <taxon>Fungi incertae sedis</taxon>
        <taxon>Zoopagomycota</taxon>
        <taxon>Entomophthoromycotina</taxon>
        <taxon>Basidiobolomycetes</taxon>
        <taxon>Basidiobolales</taxon>
        <taxon>Basidiobolaceae</taxon>
        <taxon>Basidiobolus</taxon>
    </lineage>
</organism>
<protein>
    <submittedName>
        <fullName evidence="11">p-loop containing nucleoside triphosphate hydrolase protein</fullName>
    </submittedName>
</protein>
<evidence type="ECO:0000256" key="9">
    <source>
        <dbReference type="SAM" id="MobiDB-lite"/>
    </source>
</evidence>
<dbReference type="Gene3D" id="3.40.50.300">
    <property type="entry name" value="P-loop containing nucleotide triphosphate hydrolases"/>
    <property type="match status" value="1"/>
</dbReference>
<evidence type="ECO:0000256" key="1">
    <source>
        <dbReference type="ARBA" id="ARBA00004123"/>
    </source>
</evidence>
<proteinExistence type="inferred from homology"/>
<evidence type="ECO:0000256" key="4">
    <source>
        <dbReference type="ARBA" id="ARBA00022840"/>
    </source>
</evidence>
<dbReference type="InterPro" id="IPR003593">
    <property type="entry name" value="AAA+_ATPase"/>
</dbReference>
<dbReference type="EMBL" id="MCFE01000474">
    <property type="protein sequence ID" value="ORX89116.1"/>
    <property type="molecule type" value="Genomic_DNA"/>
</dbReference>
<feature type="region of interest" description="Disordered" evidence="9">
    <location>
        <begin position="225"/>
        <end position="286"/>
    </location>
</feature>
<dbReference type="SMART" id="SM00382">
    <property type="entry name" value="AAA"/>
    <property type="match status" value="1"/>
</dbReference>
<dbReference type="OrthoDB" id="2195431at2759"/>
<keyword evidence="7" id="KW-0131">Cell cycle</keyword>
<dbReference type="InParanoid" id="A0A1Y1XUE8"/>
<keyword evidence="2" id="KW-0235">DNA replication</keyword>
<keyword evidence="6" id="KW-0539">Nucleus</keyword>
<dbReference type="CDD" id="cd00009">
    <property type="entry name" value="AAA"/>
    <property type="match status" value="1"/>
</dbReference>
<keyword evidence="4" id="KW-0067">ATP-binding</keyword>
<keyword evidence="3" id="KW-0547">Nucleotide-binding</keyword>
<dbReference type="GO" id="GO:0003677">
    <property type="term" value="F:DNA binding"/>
    <property type="evidence" value="ECO:0007669"/>
    <property type="project" value="UniProtKB-KW"/>
</dbReference>
<feature type="compositionally biased region" description="Polar residues" evidence="9">
    <location>
        <begin position="18"/>
        <end position="32"/>
    </location>
</feature>
<dbReference type="GO" id="GO:0005524">
    <property type="term" value="F:ATP binding"/>
    <property type="evidence" value="ECO:0007669"/>
    <property type="project" value="UniProtKB-KW"/>
</dbReference>
<dbReference type="Pfam" id="PF00004">
    <property type="entry name" value="AAA"/>
    <property type="match status" value="1"/>
</dbReference>
<evidence type="ECO:0000259" key="10">
    <source>
        <dbReference type="SMART" id="SM00382"/>
    </source>
</evidence>
<feature type="region of interest" description="Disordered" evidence="9">
    <location>
        <begin position="131"/>
        <end position="162"/>
    </location>
</feature>
<dbReference type="GO" id="GO:0006260">
    <property type="term" value="P:DNA replication"/>
    <property type="evidence" value="ECO:0007669"/>
    <property type="project" value="UniProtKB-KW"/>
</dbReference>
<dbReference type="GO" id="GO:0016887">
    <property type="term" value="F:ATP hydrolysis activity"/>
    <property type="evidence" value="ECO:0007669"/>
    <property type="project" value="InterPro"/>
</dbReference>
<comment type="subcellular location">
    <subcellularLocation>
        <location evidence="1">Nucleus</location>
    </subcellularLocation>
</comment>
<keyword evidence="11" id="KW-0378">Hydrolase</keyword>
<comment type="similarity">
    <text evidence="8">Belongs to the activator 1 small subunits family. CTF18 subfamily.</text>
</comment>
<dbReference type="SUPFAM" id="SSF52540">
    <property type="entry name" value="P-loop containing nucleoside triphosphate hydrolases"/>
    <property type="match status" value="1"/>
</dbReference>
<name>A0A1Y1XUE8_9FUNG</name>
<dbReference type="Proteomes" id="UP000193498">
    <property type="component" value="Unassembled WGS sequence"/>
</dbReference>
<dbReference type="InterPro" id="IPR027417">
    <property type="entry name" value="P-loop_NTPase"/>
</dbReference>
<dbReference type="FunCoup" id="A0A1Y1XUE8">
    <property type="interactions" value="792"/>
</dbReference>
<evidence type="ECO:0000256" key="8">
    <source>
        <dbReference type="ARBA" id="ARBA00043975"/>
    </source>
</evidence>
<evidence type="ECO:0000256" key="6">
    <source>
        <dbReference type="ARBA" id="ARBA00023242"/>
    </source>
</evidence>
<comment type="caution">
    <text evidence="11">The sequence shown here is derived from an EMBL/GenBank/DDBJ whole genome shotgun (WGS) entry which is preliminary data.</text>
</comment>
<feature type="region of interest" description="Disordered" evidence="9">
    <location>
        <begin position="1"/>
        <end position="37"/>
    </location>
</feature>
<dbReference type="InterPro" id="IPR047854">
    <property type="entry name" value="RFC_lid"/>
</dbReference>
<keyword evidence="12" id="KW-1185">Reference proteome</keyword>
<evidence type="ECO:0000256" key="3">
    <source>
        <dbReference type="ARBA" id="ARBA00022741"/>
    </source>
</evidence>
<dbReference type="GO" id="GO:0005634">
    <property type="term" value="C:nucleus"/>
    <property type="evidence" value="ECO:0007669"/>
    <property type="project" value="UniProtKB-SubCell"/>
</dbReference>
<feature type="compositionally biased region" description="Polar residues" evidence="9">
    <location>
        <begin position="238"/>
        <end position="261"/>
    </location>
</feature>
<evidence type="ECO:0000313" key="11">
    <source>
        <dbReference type="EMBL" id="ORX89116.1"/>
    </source>
</evidence>
<gene>
    <name evidence="11" type="ORF">K493DRAFT_267490</name>
</gene>
<sequence>MDRTVLLTSEGEHMTSGYLASSPTNYKSFQTQDSDDDDELLVMSVPQQEQGKHSPTHIPGIGELPLSDVEEFISQGTPFETGSLDEFNSQAAPSEESSMPSTFMEMESAPGIDPSETDVAVERLNTSKACFTGTTELNPDSPEQENSETEASSGLAFPTPIQPDISQNLLFLSDDEDENEGEDAMSNNASGQELFANKLLHNGGKESGRFGGLFATSFTKGIVEQGSDDAMDSGRQPGDSSSIPDTQNTSGTLFPDTQPSDFSLDPMGIPAIHDPLDKGKGKARESFEDAEDQTALFMNVPDELDDPELQEMYSMHGESEEFQELLSLEKSESLVNHKKRVLDDNDFAISVAELETTGEPIESLKKPSPPRKTLRSKDTLQGRNVPRKVFTPHLRYTKDYTEIPETGAFVSATTSEGASLFFSHKTSSYIKPQYQQKKPQSGSLLTTSIYRIMDELDDERFHEARNHSSHRSEEPENLPQERIETDLWVNKYAPGRFTELLGDDRLNLQVLTWLKEWDYCVFKKGPKPGKKPIHHSKFDSAPKPVDPYGRPQRKILLLTGPPGLGKTTLAHIIGKTAGYNIVEVNASDDRTGAMLKSKLVSATEMRSVLGDKRPNLLVIDEIDGVAPGSKDQGFINLLVDTITAGSQLPSDGGQAKSKKRKGKHSRPPLLRPIICICNDQYAPVLRPLRTIAQIHVVRPCSANKLIDRLHYICQEEDMVADSKALNALYEMTDGDLRSCLNTLQFLKRKTRHVTIDTLSQVYIGRKDMSKSLFTVWENIFLNSSKHRKTIKFHSATDDFCEHGSPGELENRYVSSLVSLVHTNNEYDKLVQGVFHNYLNQRFYDGSGDKLHKAGEWLFFYDQMNASVWSSQHMELYSYLAYPIVGFHPLFSSTTRPYIEYPNKQFETDQSKRMKRNIIDGMLGNLRPTARRNFTSTSISLELISPLLRIISPELKSVNSQLLRATEKATLERLVELMIGFGLNFVQEKAEEAGFVYRMEPPLEKLLELSTSQATAILINRYAVRQLISQHIEMELVRRKEAKLEAEK</sequence>
<evidence type="ECO:0000256" key="5">
    <source>
        <dbReference type="ARBA" id="ARBA00023125"/>
    </source>
</evidence>
<dbReference type="CDD" id="cd18140">
    <property type="entry name" value="HLD_clamp_RFC"/>
    <property type="match status" value="1"/>
</dbReference>
<feature type="compositionally biased region" description="Basic and acidic residues" evidence="9">
    <location>
        <begin position="274"/>
        <end position="286"/>
    </location>
</feature>
<keyword evidence="5" id="KW-0238">DNA-binding</keyword>
<evidence type="ECO:0000256" key="7">
    <source>
        <dbReference type="ARBA" id="ARBA00023306"/>
    </source>
</evidence>
<dbReference type="InterPro" id="IPR053016">
    <property type="entry name" value="CTF18-RFC_complex"/>
</dbReference>
<dbReference type="PANTHER" id="PTHR46765">
    <property type="entry name" value="P-LOOP CONTAINING NUCLEOSIDE TRIPHOSPHATE HYDROLASES SUPERFAMILY PROTEIN"/>
    <property type="match status" value="1"/>
</dbReference>
<dbReference type="PANTHER" id="PTHR46765:SF1">
    <property type="entry name" value="P-LOOP CONTAINING NUCLEOSIDE TRIPHOSPHATE HYDROLASES SUPERFAMILY PROTEIN"/>
    <property type="match status" value="1"/>
</dbReference>
<accession>A0A1Y1XUE8</accession>
<dbReference type="AlphaFoldDB" id="A0A1Y1XUE8"/>
<feature type="non-terminal residue" evidence="11">
    <location>
        <position position="1047"/>
    </location>
</feature>